<dbReference type="GO" id="GO:0000981">
    <property type="term" value="F:DNA-binding transcription factor activity, RNA polymerase II-specific"/>
    <property type="evidence" value="ECO:0007669"/>
    <property type="project" value="InterPro"/>
</dbReference>
<dbReference type="InterPro" id="IPR050815">
    <property type="entry name" value="TF_fung"/>
</dbReference>
<dbReference type="CDD" id="cd12148">
    <property type="entry name" value="fungal_TF_MHR"/>
    <property type="match status" value="1"/>
</dbReference>
<proteinExistence type="predicted"/>
<keyword evidence="2" id="KW-0479">Metal-binding</keyword>
<dbReference type="GO" id="GO:0046872">
    <property type="term" value="F:metal ion binding"/>
    <property type="evidence" value="ECO:0007669"/>
    <property type="project" value="UniProtKB-KW"/>
</dbReference>
<keyword evidence="8" id="KW-1185">Reference proteome</keyword>
<feature type="compositionally biased region" description="Basic and acidic residues" evidence="6">
    <location>
        <begin position="34"/>
        <end position="45"/>
    </location>
</feature>
<reference evidence="8" key="1">
    <citation type="submission" date="2017-02" db="EMBL/GenBank/DDBJ databases">
        <authorList>
            <person name="Tafer H."/>
            <person name="Lopandic K."/>
        </authorList>
    </citation>
    <scope>NUCLEOTIDE SEQUENCE [LARGE SCALE GENOMIC DNA]</scope>
    <source>
        <strain evidence="8">CBS 366.77</strain>
    </source>
</reference>
<evidence type="ECO:0000256" key="3">
    <source>
        <dbReference type="ARBA" id="ARBA00023015"/>
    </source>
</evidence>
<protein>
    <recommendedName>
        <fullName evidence="9">Transcription factor domain-containing protein</fullName>
    </recommendedName>
</protein>
<comment type="subcellular location">
    <subcellularLocation>
        <location evidence="1">Nucleus</location>
    </subcellularLocation>
</comment>
<name>A0A3A2ZF88_9EURO</name>
<dbReference type="EMBL" id="MVGC01000202">
    <property type="protein sequence ID" value="RJE21838.1"/>
    <property type="molecule type" value="Genomic_DNA"/>
</dbReference>
<sequence length="602" mass="67502">MDSREPAQSRPLASPKSHVSVADCTMDTTNQQEAEPRDSSPQEPNLKDLGDLYLTWCHNQPLALFNRNTFIESLPRRDRELVLALQALALRFPPGSFKPQTHDELGSMAKESRNIVMSRIADGQVNLSTLQTLCLLSVVDFTDGRTTQASLNLNMASHLAQSIPHNNGLDDPLEWNDCIGSITILSHLQGSIFSNTMPTIHPSHAYHFIDSWRSPDPITSRSRLVGQYGKGILKFTTPLAQVWQMAKVYAASHVANDVLPPWDPQSDYSRVMQRHLEIECCVPLKYRFAANRPADQDPTTCQQNRDYWGPWLFMQFIYAAIPCLLNHPFLLSMRLRNFRYTIPQAFIQQSFEAISRHARWIIYYLDVLEQLSFHLSDPVLAHCVVIIATVHLQHSFVQDASLRYKAERGFEKCMNFLCRMASVWPSVLSMCQNLRTLKDSIRVVPSPDGSQTKRSFSINSRLLWDTLTYDRVGRPNGQTDESMFSGSLVSNPERQETDFGSAAEFDLVGSAGISGHKAVPLETPLFPPDGDAGTSAHGGFENMPEISSSLPDFGIPVDVPGLNDQESFFLQANDFGRAIDDWLNIELNKNSSCGLDATARKA</sequence>
<evidence type="ECO:0000256" key="4">
    <source>
        <dbReference type="ARBA" id="ARBA00023163"/>
    </source>
</evidence>
<keyword evidence="4" id="KW-0804">Transcription</keyword>
<evidence type="ECO:0008006" key="9">
    <source>
        <dbReference type="Google" id="ProtNLM"/>
    </source>
</evidence>
<evidence type="ECO:0000313" key="7">
    <source>
        <dbReference type="EMBL" id="RJE21838.1"/>
    </source>
</evidence>
<evidence type="ECO:0000256" key="2">
    <source>
        <dbReference type="ARBA" id="ARBA00022723"/>
    </source>
</evidence>
<accession>A0A3A2ZF88</accession>
<dbReference type="Proteomes" id="UP000266188">
    <property type="component" value="Unassembled WGS sequence"/>
</dbReference>
<evidence type="ECO:0000313" key="8">
    <source>
        <dbReference type="Proteomes" id="UP000266188"/>
    </source>
</evidence>
<evidence type="ECO:0000256" key="6">
    <source>
        <dbReference type="SAM" id="MobiDB-lite"/>
    </source>
</evidence>
<keyword evidence="3" id="KW-0805">Transcription regulation</keyword>
<evidence type="ECO:0000256" key="5">
    <source>
        <dbReference type="ARBA" id="ARBA00023242"/>
    </source>
</evidence>
<feature type="region of interest" description="Disordered" evidence="6">
    <location>
        <begin position="1"/>
        <end position="45"/>
    </location>
</feature>
<organism evidence="7 8">
    <name type="scientific">Aspergillus sclerotialis</name>
    <dbReference type="NCBI Taxonomy" id="2070753"/>
    <lineage>
        <taxon>Eukaryota</taxon>
        <taxon>Fungi</taxon>
        <taxon>Dikarya</taxon>
        <taxon>Ascomycota</taxon>
        <taxon>Pezizomycotina</taxon>
        <taxon>Eurotiomycetes</taxon>
        <taxon>Eurotiomycetidae</taxon>
        <taxon>Eurotiales</taxon>
        <taxon>Aspergillaceae</taxon>
        <taxon>Aspergillus</taxon>
        <taxon>Aspergillus subgen. Polypaecilum</taxon>
    </lineage>
</organism>
<dbReference type="AlphaFoldDB" id="A0A3A2ZF88"/>
<dbReference type="STRING" id="2070753.A0A3A2ZF88"/>
<dbReference type="PANTHER" id="PTHR47338:SF9">
    <property type="entry name" value="ZN(II)2CYS6 TRANSCRIPTION FACTOR (EUROFUNG)"/>
    <property type="match status" value="1"/>
</dbReference>
<evidence type="ECO:0000256" key="1">
    <source>
        <dbReference type="ARBA" id="ARBA00004123"/>
    </source>
</evidence>
<dbReference type="OrthoDB" id="2943660at2759"/>
<keyword evidence="5" id="KW-0539">Nucleus</keyword>
<dbReference type="PANTHER" id="PTHR47338">
    <property type="entry name" value="ZN(II)2CYS6 TRANSCRIPTION FACTOR (EUROFUNG)-RELATED"/>
    <property type="match status" value="1"/>
</dbReference>
<dbReference type="GO" id="GO:0005634">
    <property type="term" value="C:nucleus"/>
    <property type="evidence" value="ECO:0007669"/>
    <property type="project" value="UniProtKB-SubCell"/>
</dbReference>
<comment type="caution">
    <text evidence="7">The sequence shown here is derived from an EMBL/GenBank/DDBJ whole genome shotgun (WGS) entry which is preliminary data.</text>
</comment>
<gene>
    <name evidence="7" type="ORF">PHISCL_05822</name>
</gene>